<protein>
    <submittedName>
        <fullName evidence="3">Uncharacterized protein</fullName>
    </submittedName>
</protein>
<evidence type="ECO:0000313" key="4">
    <source>
        <dbReference type="Proteomes" id="UP001500102"/>
    </source>
</evidence>
<keyword evidence="4" id="KW-1185">Reference proteome</keyword>
<reference evidence="4" key="1">
    <citation type="journal article" date="2019" name="Int. J. Syst. Evol. Microbiol.">
        <title>The Global Catalogue of Microorganisms (GCM) 10K type strain sequencing project: providing services to taxonomists for standard genome sequencing and annotation.</title>
        <authorList>
            <consortium name="The Broad Institute Genomics Platform"/>
            <consortium name="The Broad Institute Genome Sequencing Center for Infectious Disease"/>
            <person name="Wu L."/>
            <person name="Ma J."/>
        </authorList>
    </citation>
    <scope>NUCLEOTIDE SEQUENCE [LARGE SCALE GENOMIC DNA]</scope>
    <source>
        <strain evidence="4">JCM 15921</strain>
    </source>
</reference>
<feature type="region of interest" description="Disordered" evidence="1">
    <location>
        <begin position="1"/>
        <end position="40"/>
    </location>
</feature>
<keyword evidence="2" id="KW-1133">Transmembrane helix</keyword>
<accession>A0ABP5KSB0</accession>
<proteinExistence type="predicted"/>
<evidence type="ECO:0000256" key="1">
    <source>
        <dbReference type="SAM" id="MobiDB-lite"/>
    </source>
</evidence>
<name>A0ABP5KSB0_9MICC</name>
<evidence type="ECO:0000313" key="3">
    <source>
        <dbReference type="EMBL" id="GAA2136674.1"/>
    </source>
</evidence>
<feature type="transmembrane region" description="Helical" evidence="2">
    <location>
        <begin position="57"/>
        <end position="77"/>
    </location>
</feature>
<feature type="compositionally biased region" description="Low complexity" evidence="1">
    <location>
        <begin position="98"/>
        <end position="124"/>
    </location>
</feature>
<gene>
    <name evidence="3" type="ORF">GCM10009825_22140</name>
</gene>
<organism evidence="3 4">
    <name type="scientific">Arthrobacter humicola</name>
    <dbReference type="NCBI Taxonomy" id="409291"/>
    <lineage>
        <taxon>Bacteria</taxon>
        <taxon>Bacillati</taxon>
        <taxon>Actinomycetota</taxon>
        <taxon>Actinomycetes</taxon>
        <taxon>Micrococcales</taxon>
        <taxon>Micrococcaceae</taxon>
        <taxon>Arthrobacter</taxon>
    </lineage>
</organism>
<dbReference type="Proteomes" id="UP001500102">
    <property type="component" value="Unassembled WGS sequence"/>
</dbReference>
<evidence type="ECO:0000256" key="2">
    <source>
        <dbReference type="SAM" id="Phobius"/>
    </source>
</evidence>
<feature type="compositionally biased region" description="Low complexity" evidence="1">
    <location>
        <begin position="17"/>
        <end position="28"/>
    </location>
</feature>
<dbReference type="RefSeq" id="WP_344365453.1">
    <property type="nucleotide sequence ID" value="NZ_BAAAQB010000030.1"/>
</dbReference>
<dbReference type="EMBL" id="BAAAQB010000030">
    <property type="protein sequence ID" value="GAA2136674.1"/>
    <property type="molecule type" value="Genomic_DNA"/>
</dbReference>
<feature type="region of interest" description="Disordered" evidence="1">
    <location>
        <begin position="85"/>
        <end position="124"/>
    </location>
</feature>
<sequence length="124" mass="12642">MEQHTTEVGAPGPAYIAPRAPQALQAPPTMAVPQAGPPAVSAPEFPLKKKWWSMPKVLVAAGIAVVLAGGGGGYIGYSWGKSDAQHQFTQRSQNGRPNGANGQARRAPGQAQPAAPSTPAAGKP</sequence>
<feature type="compositionally biased region" description="Polar residues" evidence="1">
    <location>
        <begin position="85"/>
        <end position="96"/>
    </location>
</feature>
<keyword evidence="2" id="KW-0472">Membrane</keyword>
<comment type="caution">
    <text evidence="3">The sequence shown here is derived from an EMBL/GenBank/DDBJ whole genome shotgun (WGS) entry which is preliminary data.</text>
</comment>
<keyword evidence="2" id="KW-0812">Transmembrane</keyword>